<dbReference type="InterPro" id="IPR015943">
    <property type="entry name" value="WD40/YVTN_repeat-like_dom_sf"/>
</dbReference>
<evidence type="ECO:0000256" key="3">
    <source>
        <dbReference type="ARBA" id="ARBA00023012"/>
    </source>
</evidence>
<dbReference type="InterPro" id="IPR011712">
    <property type="entry name" value="Sig_transdc_His_kin_sub3_dim/P"/>
</dbReference>
<gene>
    <name evidence="7" type="ORF">ACFQ1E_19400</name>
</gene>
<dbReference type="Pfam" id="PF07495">
    <property type="entry name" value="Y_Y_Y"/>
    <property type="match status" value="1"/>
</dbReference>
<reference evidence="8" key="1">
    <citation type="journal article" date="2019" name="Int. J. Syst. Evol. Microbiol.">
        <title>The Global Catalogue of Microorganisms (GCM) 10K type strain sequencing project: providing services to taxonomists for standard genome sequencing and annotation.</title>
        <authorList>
            <consortium name="The Broad Institute Genomics Platform"/>
            <consortium name="The Broad Institute Genome Sequencing Center for Infectious Disease"/>
            <person name="Wu L."/>
            <person name="Ma J."/>
        </authorList>
    </citation>
    <scope>NUCLEOTIDE SEQUENCE [LARGE SCALE GENOMIC DNA]</scope>
    <source>
        <strain evidence="8">CCUG 62982</strain>
    </source>
</reference>
<dbReference type="InterPro" id="IPR011123">
    <property type="entry name" value="Y_Y_Y"/>
</dbReference>
<keyword evidence="8" id="KW-1185">Reference proteome</keyword>
<dbReference type="Gene3D" id="2.130.10.10">
    <property type="entry name" value="YVTN repeat-like/Quinoprotein amine dehydrogenase"/>
    <property type="match status" value="2"/>
</dbReference>
<organism evidence="7 8">
    <name type="scientific">Sphingomonas canadensis</name>
    <dbReference type="NCBI Taxonomy" id="1219257"/>
    <lineage>
        <taxon>Bacteria</taxon>
        <taxon>Pseudomonadati</taxon>
        <taxon>Pseudomonadota</taxon>
        <taxon>Alphaproteobacteria</taxon>
        <taxon>Sphingomonadales</taxon>
        <taxon>Sphingomonadaceae</taxon>
        <taxon>Sphingomonas</taxon>
    </lineage>
</organism>
<dbReference type="SUPFAM" id="SSF63829">
    <property type="entry name" value="Calcium-dependent phosphotriesterase"/>
    <property type="match status" value="1"/>
</dbReference>
<evidence type="ECO:0000256" key="2">
    <source>
        <dbReference type="ARBA" id="ARBA00022777"/>
    </source>
</evidence>
<proteinExistence type="predicted"/>
<dbReference type="Gene3D" id="3.30.565.10">
    <property type="entry name" value="Histidine kinase-like ATPase, C-terminal domain"/>
    <property type="match status" value="1"/>
</dbReference>
<keyword evidence="2" id="KW-0418">Kinase</keyword>
<evidence type="ECO:0000256" key="4">
    <source>
        <dbReference type="SAM" id="Phobius"/>
    </source>
</evidence>
<sequence length="1008" mass="110231">MKRSFLVSCLLALCCSAAIASDVPRSIAQLEHNASTRAQGAPAGIVAIAQTRDGYLWFGNVEGLFRYDGQTFEPIGSRSPNAAGSSIIASLAASRSGALWIAYQAHGGVAVYRNGRIEDARLPEPAHTVTQIEEAPDGSIWAINGRPTNQLARFVNGRWDQLKSRGVPEGWIYDILFARDGTIWLAYDTKIAILKPRAARFQIVPQPVATGASLAQDRHGHIWLSDASGTRIIPDFGLGTTRAQRVVYPTDGLVRRARILFARDGSLWGSSDTNGLFRIADPEALLRRRAPMLSTLETFRAKDGLTANGVLPIFEDREGNIWAGTELGVDKFRVTNVIREEGFTSGSPVGYMAAADGTGNVYLADDRNVQIIEPGRPARPMLSHGGKELALCTVRNGEVLFGIDGELRRLKGGKMVERLPIPGRASAYGCGEDPNGTLWIALLRKGLASWTRATGWKDRSNLLPQGRAAQDIVMDRAGWPIVILDRADLLRIGRGRTSLVPGDRLGIGRLSAVYDGPAGLYVAGVNGLVRLNGSSLRRLDPSRFAWSRNIRGMIQTAGGETWTLSMAGIAKLRTADLDRAINGSADNVPTRIFDERDGLISMPQRLEGPQIVPDGAGRLWFLTRQGPLTVNPARLFRNPLPPPVVIRAVTVGESRFPDPSDLILEKGTSQLAIDYGALSYAVPDRVRFRYLLEGVDTDWVDAGSRRQAFYTNLAPGNYKFRVIAANDDGVWNRKGATLAIRIPPTFLQSPAFFVMCAIAALALLWLAYSLRLRAVSANIRARMAERMGERERIARELHDTLLQTVQGLILRLQNIADDMSPEQRSRRSLEQVIEQADGALEEGRDRVLELRGSSVADDLEQTIMAITAKQAFKPEVQISVVSEGQPRKLHAIVSDEIARIAEEAIFNVWRHAEATMLDIRLCYRATSFVLTVLDDGVGIDAETLRSGRAGHFGLTGMRERAARLGAELSIAEGTVRGTEVRLSIPAAVAYAGRTKRWFGLKILAGREQ</sequence>
<evidence type="ECO:0000313" key="7">
    <source>
        <dbReference type="EMBL" id="MFD0948513.1"/>
    </source>
</evidence>
<name>A0ABW3HE58_9SPHN</name>
<dbReference type="PANTHER" id="PTHR24421">
    <property type="entry name" value="NITRATE/NITRITE SENSOR PROTEIN NARX-RELATED"/>
    <property type="match status" value="1"/>
</dbReference>
<comment type="caution">
    <text evidence="7">The sequence shown here is derived from an EMBL/GenBank/DDBJ whole genome shotgun (WGS) entry which is preliminary data.</text>
</comment>
<accession>A0ABW3HE58</accession>
<dbReference type="SUPFAM" id="SSF55874">
    <property type="entry name" value="ATPase domain of HSP90 chaperone/DNA topoisomerase II/histidine kinase"/>
    <property type="match status" value="1"/>
</dbReference>
<dbReference type="InterPro" id="IPR013783">
    <property type="entry name" value="Ig-like_fold"/>
</dbReference>
<protein>
    <submittedName>
        <fullName evidence="7">Triple tyrosine motif-containing protein</fullName>
    </submittedName>
</protein>
<dbReference type="CDD" id="cd16917">
    <property type="entry name" value="HATPase_UhpB-NarQ-NarX-like"/>
    <property type="match status" value="1"/>
</dbReference>
<keyword evidence="5" id="KW-0732">Signal</keyword>
<keyword evidence="4" id="KW-0812">Transmembrane</keyword>
<keyword evidence="4" id="KW-0472">Membrane</keyword>
<evidence type="ECO:0000256" key="5">
    <source>
        <dbReference type="SAM" id="SignalP"/>
    </source>
</evidence>
<dbReference type="Gene3D" id="2.60.40.10">
    <property type="entry name" value="Immunoglobulins"/>
    <property type="match status" value="1"/>
</dbReference>
<dbReference type="Proteomes" id="UP001596977">
    <property type="component" value="Unassembled WGS sequence"/>
</dbReference>
<dbReference type="SMART" id="SM00387">
    <property type="entry name" value="HATPase_c"/>
    <property type="match status" value="1"/>
</dbReference>
<dbReference type="SUPFAM" id="SSF101898">
    <property type="entry name" value="NHL repeat"/>
    <property type="match status" value="2"/>
</dbReference>
<keyword evidence="1" id="KW-0808">Transferase</keyword>
<dbReference type="Gene3D" id="1.20.5.1930">
    <property type="match status" value="1"/>
</dbReference>
<feature type="chain" id="PRO_5046872680" evidence="5">
    <location>
        <begin position="21"/>
        <end position="1008"/>
    </location>
</feature>
<dbReference type="PANTHER" id="PTHR24421:SF62">
    <property type="entry name" value="SENSORY TRANSDUCTION HISTIDINE KINASE"/>
    <property type="match status" value="1"/>
</dbReference>
<dbReference type="InterPro" id="IPR036890">
    <property type="entry name" value="HATPase_C_sf"/>
</dbReference>
<dbReference type="Pfam" id="PF02518">
    <property type="entry name" value="HATPase_c"/>
    <property type="match status" value="1"/>
</dbReference>
<feature type="domain" description="Histidine kinase/HSP90-like ATPase" evidence="6">
    <location>
        <begin position="892"/>
        <end position="988"/>
    </location>
</feature>
<feature type="signal peptide" evidence="5">
    <location>
        <begin position="1"/>
        <end position="20"/>
    </location>
</feature>
<dbReference type="Pfam" id="PF07730">
    <property type="entry name" value="HisKA_3"/>
    <property type="match status" value="1"/>
</dbReference>
<keyword evidence="3" id="KW-0902">Two-component regulatory system</keyword>
<evidence type="ECO:0000259" key="6">
    <source>
        <dbReference type="SMART" id="SM00387"/>
    </source>
</evidence>
<evidence type="ECO:0000256" key="1">
    <source>
        <dbReference type="ARBA" id="ARBA00022679"/>
    </source>
</evidence>
<dbReference type="InterPro" id="IPR003594">
    <property type="entry name" value="HATPase_dom"/>
</dbReference>
<evidence type="ECO:0000313" key="8">
    <source>
        <dbReference type="Proteomes" id="UP001596977"/>
    </source>
</evidence>
<dbReference type="InterPro" id="IPR050482">
    <property type="entry name" value="Sensor_HK_TwoCompSys"/>
</dbReference>
<dbReference type="EMBL" id="JBHTJG010000013">
    <property type="protein sequence ID" value="MFD0948513.1"/>
    <property type="molecule type" value="Genomic_DNA"/>
</dbReference>
<feature type="transmembrane region" description="Helical" evidence="4">
    <location>
        <begin position="751"/>
        <end position="770"/>
    </location>
</feature>
<keyword evidence="4" id="KW-1133">Transmembrane helix</keyword>
<dbReference type="RefSeq" id="WP_264946361.1">
    <property type="nucleotide sequence ID" value="NZ_JAPDRA010000013.1"/>
</dbReference>